<proteinExistence type="predicted"/>
<evidence type="ECO:0000256" key="2">
    <source>
        <dbReference type="SAM" id="SignalP"/>
    </source>
</evidence>
<evidence type="ECO:0000256" key="1">
    <source>
        <dbReference type="SAM" id="MobiDB-lite"/>
    </source>
</evidence>
<sequence>MRRTLLSLAALAALGAALPASAAEIGVRTADHPGFTRIVVDFSDRPEGWRLGRAGDGYELRTQDPATSFDLSDVWRRIDGDRLSSLANARPGVLRFTVDCACTLTTIELPNQWLVIDVNDGAAPAGHPYEQALAPVDPAVATASVPDGAMPVGPVQGPANLPVVLDEPTPPLLPGALDRAANDPGAAVRHRRADETREALARQLARAAAQGLVDVVPPVPSEPPVAQAPDVAVATEQAPVPDLPLEDRPNVRIETQMDIDLAGQLGDRPGGAPASCPRDDRLDPTTWAEGDLEHGWVGSARAGLIDARDAPDAEGHLTLARQYLWLTFGAEALSLLETMPHDRVRDELAGIARLMDGRPAGSGPLAGLHNCDGPAALWGVLADPGPATPRRTAGDAVIAAFSALPAHLRRHLGPPLAQKFIAGGDLDTALAIRNAIDRLPALETEPQVEMLKATIDIEQGEEAAAETRLEQVSQSRSDEAATALATLIQRRIDTDTTVGPALVANAEALAYELKGAPEGEALQEVAIRALISDRDYAPARDRLAPGGQVDDPGMREALIDAYFERLATHAADAEFLPHAVASAALHPTAAPGRLPVADRLLALGLTGPARAILGSPDIIPSVEERLILARIAVIDDRPRIALGYLAGLDTARATEIRTEADAQLTRQEAATAEAAPPPPDPAAPPPVPGTLAGNRALLDDSRSIRDGLAALLSAGDAEE</sequence>
<keyword evidence="2" id="KW-0732">Signal</keyword>
<dbReference type="AlphaFoldDB" id="A0A438AGY0"/>
<dbReference type="OrthoDB" id="7847197at2"/>
<accession>A0A438AGY0</accession>
<dbReference type="Proteomes" id="UP000285908">
    <property type="component" value="Unassembled WGS sequence"/>
</dbReference>
<reference evidence="3 4" key="1">
    <citation type="submission" date="2018-11" db="EMBL/GenBank/DDBJ databases">
        <title>Mesobaculum littorinae gen. nov., sp. nov., isolated from Littorina scabra that represents a novel genus of the order Rhodobacteraceae.</title>
        <authorList>
            <person name="Li F."/>
        </authorList>
    </citation>
    <scope>NUCLEOTIDE SEQUENCE [LARGE SCALE GENOMIC DNA]</scope>
    <source>
        <strain evidence="3 4">M0103</strain>
    </source>
</reference>
<feature type="compositionally biased region" description="Pro residues" evidence="1">
    <location>
        <begin position="675"/>
        <end position="688"/>
    </location>
</feature>
<feature type="region of interest" description="Disordered" evidence="1">
    <location>
        <begin position="264"/>
        <end position="283"/>
    </location>
</feature>
<name>A0A438AGY0_9RHOB</name>
<keyword evidence="4" id="KW-1185">Reference proteome</keyword>
<feature type="signal peptide" evidence="2">
    <location>
        <begin position="1"/>
        <end position="22"/>
    </location>
</feature>
<dbReference type="RefSeq" id="WP_127906635.1">
    <property type="nucleotide sequence ID" value="NZ_RQXX01000003.1"/>
</dbReference>
<dbReference type="EMBL" id="RQXX01000003">
    <property type="protein sequence ID" value="RVV97970.1"/>
    <property type="molecule type" value="Genomic_DNA"/>
</dbReference>
<evidence type="ECO:0000313" key="4">
    <source>
        <dbReference type="Proteomes" id="UP000285908"/>
    </source>
</evidence>
<feature type="region of interest" description="Disordered" evidence="1">
    <location>
        <begin position="665"/>
        <end position="694"/>
    </location>
</feature>
<feature type="chain" id="PRO_5019164637" evidence="2">
    <location>
        <begin position="23"/>
        <end position="719"/>
    </location>
</feature>
<protein>
    <submittedName>
        <fullName evidence="3">Uncharacterized protein</fullName>
    </submittedName>
</protein>
<comment type="caution">
    <text evidence="3">The sequence shown here is derived from an EMBL/GenBank/DDBJ whole genome shotgun (WGS) entry which is preliminary data.</text>
</comment>
<evidence type="ECO:0000313" key="3">
    <source>
        <dbReference type="EMBL" id="RVV97970.1"/>
    </source>
</evidence>
<organism evidence="3 4">
    <name type="scientific">Mesobaculum littorinae</name>
    <dbReference type="NCBI Taxonomy" id="2486419"/>
    <lineage>
        <taxon>Bacteria</taxon>
        <taxon>Pseudomonadati</taxon>
        <taxon>Pseudomonadota</taxon>
        <taxon>Alphaproteobacteria</taxon>
        <taxon>Rhodobacterales</taxon>
        <taxon>Roseobacteraceae</taxon>
        <taxon>Mesobaculum</taxon>
    </lineage>
</organism>
<gene>
    <name evidence="3" type="ORF">EKE94_10910</name>
</gene>